<organism evidence="4 5">
    <name type="scientific">Phaeodactylum tricornutum (strain CCAP 1055/1)</name>
    <dbReference type="NCBI Taxonomy" id="556484"/>
    <lineage>
        <taxon>Eukaryota</taxon>
        <taxon>Sar</taxon>
        <taxon>Stramenopiles</taxon>
        <taxon>Ochrophyta</taxon>
        <taxon>Bacillariophyta</taxon>
        <taxon>Bacillariophyceae</taxon>
        <taxon>Bacillariophycidae</taxon>
        <taxon>Naviculales</taxon>
        <taxon>Phaeodactylaceae</taxon>
        <taxon>Phaeodactylum</taxon>
    </lineage>
</organism>
<dbReference type="STRING" id="556484.B7GDX3"/>
<dbReference type="SUPFAM" id="SSF56112">
    <property type="entry name" value="Protein kinase-like (PK-like)"/>
    <property type="match status" value="1"/>
</dbReference>
<dbReference type="InterPro" id="IPR050117">
    <property type="entry name" value="MAPK"/>
</dbReference>
<feature type="non-terminal residue" evidence="4">
    <location>
        <position position="179"/>
    </location>
</feature>
<reference evidence="4 5" key="1">
    <citation type="journal article" date="2008" name="Nature">
        <title>The Phaeodactylum genome reveals the evolutionary history of diatom genomes.</title>
        <authorList>
            <person name="Bowler C."/>
            <person name="Allen A.E."/>
            <person name="Badger J.H."/>
            <person name="Grimwood J."/>
            <person name="Jabbari K."/>
            <person name="Kuo A."/>
            <person name="Maheswari U."/>
            <person name="Martens C."/>
            <person name="Maumus F."/>
            <person name="Otillar R.P."/>
            <person name="Rayko E."/>
            <person name="Salamov A."/>
            <person name="Vandepoele K."/>
            <person name="Beszteri B."/>
            <person name="Gruber A."/>
            <person name="Heijde M."/>
            <person name="Katinka M."/>
            <person name="Mock T."/>
            <person name="Valentin K."/>
            <person name="Verret F."/>
            <person name="Berges J.A."/>
            <person name="Brownlee C."/>
            <person name="Cadoret J.P."/>
            <person name="Chiovitti A."/>
            <person name="Choi C.J."/>
            <person name="Coesel S."/>
            <person name="De Martino A."/>
            <person name="Detter J.C."/>
            <person name="Durkin C."/>
            <person name="Falciatore A."/>
            <person name="Fournet J."/>
            <person name="Haruta M."/>
            <person name="Huysman M.J."/>
            <person name="Jenkins B.D."/>
            <person name="Jiroutova K."/>
            <person name="Jorgensen R.E."/>
            <person name="Joubert Y."/>
            <person name="Kaplan A."/>
            <person name="Kroger N."/>
            <person name="Kroth P.G."/>
            <person name="La Roche J."/>
            <person name="Lindquist E."/>
            <person name="Lommer M."/>
            <person name="Martin-Jezequel V."/>
            <person name="Lopez P.J."/>
            <person name="Lucas S."/>
            <person name="Mangogna M."/>
            <person name="McGinnis K."/>
            <person name="Medlin L.K."/>
            <person name="Montsant A."/>
            <person name="Oudot-Le Secq M.P."/>
            <person name="Napoli C."/>
            <person name="Obornik M."/>
            <person name="Parker M.S."/>
            <person name="Petit J.L."/>
            <person name="Porcel B.M."/>
            <person name="Poulsen N."/>
            <person name="Robison M."/>
            <person name="Rychlewski L."/>
            <person name="Rynearson T.A."/>
            <person name="Schmutz J."/>
            <person name="Shapiro H."/>
            <person name="Siaut M."/>
            <person name="Stanley M."/>
            <person name="Sussman M.R."/>
            <person name="Taylor A.R."/>
            <person name="Vardi A."/>
            <person name="von Dassow P."/>
            <person name="Vyverman W."/>
            <person name="Willis A."/>
            <person name="Wyrwicz L.S."/>
            <person name="Rokhsar D.S."/>
            <person name="Weissenbach J."/>
            <person name="Armbrust E.V."/>
            <person name="Green B.R."/>
            <person name="Van de Peer Y."/>
            <person name="Grigoriev I.V."/>
        </authorList>
    </citation>
    <scope>NUCLEOTIDE SEQUENCE [LARGE SCALE GENOMIC DNA]</scope>
    <source>
        <strain evidence="4 5">CCAP 1055/1</strain>
    </source>
</reference>
<dbReference type="GO" id="GO:0004672">
    <property type="term" value="F:protein kinase activity"/>
    <property type="evidence" value="ECO:0007669"/>
    <property type="project" value="InterPro"/>
</dbReference>
<feature type="domain" description="Protein kinase" evidence="3">
    <location>
        <begin position="1"/>
        <end position="179"/>
    </location>
</feature>
<dbReference type="OrthoDB" id="422362at2759"/>
<proteinExistence type="predicted"/>
<keyword evidence="5" id="KW-1185">Reference proteome</keyword>
<protein>
    <recommendedName>
        <fullName evidence="3">Protein kinase domain-containing protein</fullName>
    </recommendedName>
</protein>
<dbReference type="InterPro" id="IPR000719">
    <property type="entry name" value="Prot_kinase_dom"/>
</dbReference>
<sequence length="179" mass="19823">DLISAFVHCHSNYFVIRTVQADQIIVDQSGVAKLGGLYRGTKKDDRKKDDEDVSANPYAAPEILLGSPKFTMESDIWALGCLLAQLLLSKPLFVGKDRVSLLTAQYKIVGTPSKKNFLEAAKFPYYFKPAKMYKRGVDRALGHMLKNQGETHTKAINLIASMLHLDPSQRCTAAEALGH</sequence>
<reference evidence="5" key="2">
    <citation type="submission" date="2008-08" db="EMBL/GenBank/DDBJ databases">
        <authorList>
            <consortium name="Diatom Consortium"/>
            <person name="Grigoriev I."/>
            <person name="Grimwood J."/>
            <person name="Kuo A."/>
            <person name="Otillar R.P."/>
            <person name="Salamov A."/>
            <person name="Detter J.C."/>
            <person name="Lindquist E."/>
            <person name="Shapiro H."/>
            <person name="Lucas S."/>
            <person name="Glavina del Rio T."/>
            <person name="Pitluck S."/>
            <person name="Rokhsar D."/>
            <person name="Bowler C."/>
        </authorList>
    </citation>
    <scope>GENOME REANNOTATION</scope>
    <source>
        <strain evidence="5">CCAP 1055/1</strain>
    </source>
</reference>
<feature type="non-terminal residue" evidence="4">
    <location>
        <position position="1"/>
    </location>
</feature>
<evidence type="ECO:0000256" key="2">
    <source>
        <dbReference type="ARBA" id="ARBA00022840"/>
    </source>
</evidence>
<dbReference type="HOGENOM" id="CLU_237521_0_0_1"/>
<dbReference type="InParanoid" id="B7GDX3"/>
<accession>B7GDX3</accession>
<dbReference type="Gene3D" id="1.10.510.10">
    <property type="entry name" value="Transferase(Phosphotransferase) domain 1"/>
    <property type="match status" value="1"/>
</dbReference>
<evidence type="ECO:0000259" key="3">
    <source>
        <dbReference type="PROSITE" id="PS50011"/>
    </source>
</evidence>
<dbReference type="AlphaFoldDB" id="B7GDX3"/>
<dbReference type="KEGG" id="pti:PHATRDRAFT_52709"/>
<evidence type="ECO:0000313" key="4">
    <source>
        <dbReference type="EMBL" id="EEC43201.1"/>
    </source>
</evidence>
<evidence type="ECO:0000256" key="1">
    <source>
        <dbReference type="ARBA" id="ARBA00022741"/>
    </source>
</evidence>
<dbReference type="PROSITE" id="PS50011">
    <property type="entry name" value="PROTEIN_KINASE_DOM"/>
    <property type="match status" value="1"/>
</dbReference>
<gene>
    <name evidence="4" type="ORF">PHATRDRAFT_52709</name>
</gene>
<dbReference type="Proteomes" id="UP000000759">
    <property type="component" value="Chromosome 29"/>
</dbReference>
<keyword evidence="2" id="KW-0067">ATP-binding</keyword>
<dbReference type="InterPro" id="IPR011009">
    <property type="entry name" value="Kinase-like_dom_sf"/>
</dbReference>
<keyword evidence="1" id="KW-0547">Nucleotide-binding</keyword>
<dbReference type="GeneID" id="7199194"/>
<dbReference type="GO" id="GO:0005524">
    <property type="term" value="F:ATP binding"/>
    <property type="evidence" value="ECO:0007669"/>
    <property type="project" value="UniProtKB-KW"/>
</dbReference>
<dbReference type="eggNOG" id="KOG0600">
    <property type="taxonomic scope" value="Eukaryota"/>
</dbReference>
<name>B7GDX3_PHATC</name>
<dbReference type="PaxDb" id="2850-Phatr52709"/>
<dbReference type="Pfam" id="PF00069">
    <property type="entry name" value="Pkinase"/>
    <property type="match status" value="1"/>
</dbReference>
<dbReference type="RefSeq" id="XP_002185332.1">
    <property type="nucleotide sequence ID" value="XM_002185296.1"/>
</dbReference>
<dbReference type="EMBL" id="CM000631">
    <property type="protein sequence ID" value="EEC43201.1"/>
    <property type="molecule type" value="Genomic_DNA"/>
</dbReference>
<evidence type="ECO:0000313" key="5">
    <source>
        <dbReference type="Proteomes" id="UP000000759"/>
    </source>
</evidence>
<dbReference type="PANTHER" id="PTHR24055">
    <property type="entry name" value="MITOGEN-ACTIVATED PROTEIN KINASE"/>
    <property type="match status" value="1"/>
</dbReference>